<dbReference type="SMART" id="SM00448">
    <property type="entry name" value="REC"/>
    <property type="match status" value="1"/>
</dbReference>
<dbReference type="Pfam" id="PF00196">
    <property type="entry name" value="GerE"/>
    <property type="match status" value="1"/>
</dbReference>
<gene>
    <name evidence="8" type="ORF">GBK04_19360</name>
</gene>
<dbReference type="PROSITE" id="PS50110">
    <property type="entry name" value="RESPONSE_REGULATORY"/>
    <property type="match status" value="1"/>
</dbReference>
<dbReference type="Gene3D" id="3.40.50.2300">
    <property type="match status" value="1"/>
</dbReference>
<dbReference type="PANTHER" id="PTHR43214">
    <property type="entry name" value="TWO-COMPONENT RESPONSE REGULATOR"/>
    <property type="match status" value="1"/>
</dbReference>
<evidence type="ECO:0000256" key="2">
    <source>
        <dbReference type="ARBA" id="ARBA00023015"/>
    </source>
</evidence>
<feature type="domain" description="Response regulatory" evidence="7">
    <location>
        <begin position="5"/>
        <end position="123"/>
    </location>
</feature>
<keyword evidence="2" id="KW-0805">Transcription regulation</keyword>
<name>A0A7C9FQZ3_9BACT</name>
<dbReference type="CDD" id="cd17535">
    <property type="entry name" value="REC_NarL-like"/>
    <property type="match status" value="1"/>
</dbReference>
<organism evidence="8 9">
    <name type="scientific">Salmonirosea aquatica</name>
    <dbReference type="NCBI Taxonomy" id="2654236"/>
    <lineage>
        <taxon>Bacteria</taxon>
        <taxon>Pseudomonadati</taxon>
        <taxon>Bacteroidota</taxon>
        <taxon>Cytophagia</taxon>
        <taxon>Cytophagales</taxon>
        <taxon>Spirosomataceae</taxon>
        <taxon>Salmonirosea</taxon>
    </lineage>
</organism>
<dbReference type="GO" id="GO:0003677">
    <property type="term" value="F:DNA binding"/>
    <property type="evidence" value="ECO:0007669"/>
    <property type="project" value="UniProtKB-KW"/>
</dbReference>
<evidence type="ECO:0000256" key="5">
    <source>
        <dbReference type="PROSITE-ProRule" id="PRU00169"/>
    </source>
</evidence>
<accession>A0A7C9FQZ3</accession>
<sequence length="217" mass="24743">MQPITIAFVDDHRMLRQALVEMLQKNPNFEVVLEADNGRDFIDQLPTLASPPDLVLLDINMPVMNGYETALWLKKNHPKIKVVALSMNDQETAIIRMLNNGAKGYVLKDAEKEELYQAIERVMTQGFYYTDLVVSALSNTMHSPDGTPQHPTHLINTREFEFIKLACHDLTYKQIAEEMSLSPRTIDGYREALFDKLNVKSRVGLVMYAMRNGLVES</sequence>
<keyword evidence="1 5" id="KW-0597">Phosphoprotein</keyword>
<dbReference type="InterPro" id="IPR000792">
    <property type="entry name" value="Tscrpt_reg_LuxR_C"/>
</dbReference>
<dbReference type="SUPFAM" id="SSF52172">
    <property type="entry name" value="CheY-like"/>
    <property type="match status" value="1"/>
</dbReference>
<dbReference type="SUPFAM" id="SSF46894">
    <property type="entry name" value="C-terminal effector domain of the bipartite response regulators"/>
    <property type="match status" value="1"/>
</dbReference>
<evidence type="ECO:0000256" key="1">
    <source>
        <dbReference type="ARBA" id="ARBA00022553"/>
    </source>
</evidence>
<dbReference type="PROSITE" id="PS50043">
    <property type="entry name" value="HTH_LUXR_2"/>
    <property type="match status" value="1"/>
</dbReference>
<dbReference type="GO" id="GO:0000160">
    <property type="term" value="P:phosphorelay signal transduction system"/>
    <property type="evidence" value="ECO:0007669"/>
    <property type="project" value="InterPro"/>
</dbReference>
<dbReference type="InterPro" id="IPR016032">
    <property type="entry name" value="Sig_transdc_resp-reg_C-effctor"/>
</dbReference>
<dbReference type="AlphaFoldDB" id="A0A7C9FQZ3"/>
<dbReference type="GO" id="GO:0006355">
    <property type="term" value="P:regulation of DNA-templated transcription"/>
    <property type="evidence" value="ECO:0007669"/>
    <property type="project" value="InterPro"/>
</dbReference>
<evidence type="ECO:0000259" key="7">
    <source>
        <dbReference type="PROSITE" id="PS50110"/>
    </source>
</evidence>
<feature type="modified residue" description="4-aspartylphosphate" evidence="5">
    <location>
        <position position="58"/>
    </location>
</feature>
<evidence type="ECO:0000256" key="3">
    <source>
        <dbReference type="ARBA" id="ARBA00023125"/>
    </source>
</evidence>
<dbReference type="PROSITE" id="PS00622">
    <property type="entry name" value="HTH_LUXR_1"/>
    <property type="match status" value="1"/>
</dbReference>
<evidence type="ECO:0000259" key="6">
    <source>
        <dbReference type="PROSITE" id="PS50043"/>
    </source>
</evidence>
<dbReference type="EMBL" id="WHLY01000002">
    <property type="protein sequence ID" value="MPR35449.1"/>
    <property type="molecule type" value="Genomic_DNA"/>
</dbReference>
<dbReference type="InterPro" id="IPR039420">
    <property type="entry name" value="WalR-like"/>
</dbReference>
<evidence type="ECO:0000256" key="4">
    <source>
        <dbReference type="ARBA" id="ARBA00023163"/>
    </source>
</evidence>
<protein>
    <submittedName>
        <fullName evidence="8">Response regulator</fullName>
    </submittedName>
</protein>
<comment type="caution">
    <text evidence="8">The sequence shown here is derived from an EMBL/GenBank/DDBJ whole genome shotgun (WGS) entry which is preliminary data.</text>
</comment>
<dbReference type="Pfam" id="PF00072">
    <property type="entry name" value="Response_reg"/>
    <property type="match status" value="1"/>
</dbReference>
<dbReference type="PANTHER" id="PTHR43214:SF41">
    <property type="entry name" value="NITRATE_NITRITE RESPONSE REGULATOR PROTEIN NARP"/>
    <property type="match status" value="1"/>
</dbReference>
<keyword evidence="4" id="KW-0804">Transcription</keyword>
<dbReference type="InterPro" id="IPR001789">
    <property type="entry name" value="Sig_transdc_resp-reg_receiver"/>
</dbReference>
<evidence type="ECO:0000313" key="8">
    <source>
        <dbReference type="EMBL" id="MPR35449.1"/>
    </source>
</evidence>
<reference evidence="8 9" key="1">
    <citation type="submission" date="2019-10" db="EMBL/GenBank/DDBJ databases">
        <title>Draft Genome Sequence of Cytophagaceae sp. SJW1-29.</title>
        <authorList>
            <person name="Choi A."/>
        </authorList>
    </citation>
    <scope>NUCLEOTIDE SEQUENCE [LARGE SCALE GENOMIC DNA]</scope>
    <source>
        <strain evidence="8 9">SJW1-29</strain>
    </source>
</reference>
<keyword evidence="9" id="KW-1185">Reference proteome</keyword>
<dbReference type="InterPro" id="IPR011006">
    <property type="entry name" value="CheY-like_superfamily"/>
</dbReference>
<dbReference type="SMART" id="SM00421">
    <property type="entry name" value="HTH_LUXR"/>
    <property type="match status" value="1"/>
</dbReference>
<dbReference type="InterPro" id="IPR058245">
    <property type="entry name" value="NreC/VraR/RcsB-like_REC"/>
</dbReference>
<proteinExistence type="predicted"/>
<feature type="domain" description="HTH luxR-type" evidence="6">
    <location>
        <begin position="148"/>
        <end position="213"/>
    </location>
</feature>
<keyword evidence="3" id="KW-0238">DNA-binding</keyword>
<dbReference type="CDD" id="cd06170">
    <property type="entry name" value="LuxR_C_like"/>
    <property type="match status" value="1"/>
</dbReference>
<dbReference type="Proteomes" id="UP000479293">
    <property type="component" value="Unassembled WGS sequence"/>
</dbReference>
<evidence type="ECO:0000313" key="9">
    <source>
        <dbReference type="Proteomes" id="UP000479293"/>
    </source>
</evidence>